<dbReference type="InterPro" id="IPR042213">
    <property type="entry name" value="NBD_C_sf"/>
</dbReference>
<evidence type="ECO:0000313" key="12">
    <source>
        <dbReference type="Proteomes" id="UP001172788"/>
    </source>
</evidence>
<evidence type="ECO:0000313" key="13">
    <source>
        <dbReference type="Proteomes" id="UP001172791"/>
    </source>
</evidence>
<reference evidence="10" key="1">
    <citation type="submission" date="2018-04" db="EMBL/GenBank/DDBJ databases">
        <authorList>
            <person name="Jy Z."/>
        </authorList>
    </citation>
    <scope>NUCLEOTIDE SEQUENCE</scope>
    <source>
        <strain evidence="11">AS13</strain>
        <strain evidence="10">LA18</strain>
    </source>
</reference>
<evidence type="ECO:0000259" key="8">
    <source>
        <dbReference type="Pfam" id="PF07005"/>
    </source>
</evidence>
<dbReference type="InterPro" id="IPR031475">
    <property type="entry name" value="NBD_C"/>
</dbReference>
<dbReference type="InterPro" id="IPR037051">
    <property type="entry name" value="4-carb_acid_sugar_kinase_N_sf"/>
</dbReference>
<dbReference type="Gene3D" id="3.40.980.20">
    <property type="entry name" value="Four-carbon acid sugar kinase, nucleotide binding domain"/>
    <property type="match status" value="1"/>
</dbReference>
<evidence type="ECO:0000256" key="2">
    <source>
        <dbReference type="ARBA" id="ARBA00022679"/>
    </source>
</evidence>
<dbReference type="Pfam" id="PF07005">
    <property type="entry name" value="SBD_N"/>
    <property type="match status" value="1"/>
</dbReference>
<sequence length="436" mass="44962">MSMLIVADDLSGAADCAIGFTNAGRRSVVSLDIEGFNATAQVVAIDIDTRRLSAHEAAARAVAAWQGLAAPDRRLYKKIDSTLRGNWVAEVAALQPLAGLAIVAPAFPATGRVVRDGEVFVRGVPLAETDTWRLEHDAQEARLAPMLAAVGVSAQIVSSDLLRKDFVAARAALTDVVAQARANGVMALIVDAQTDDDLVMLARASVGLTDIFWVGSGGLARALAEQSALFAPTDGTDDTSGKGGKGGMGDVRDNARATSDAGTTGPLLTLVGSLSAVSQQQCARLCAEHAVVEWIVPPAVLRAGASHPDSARWCAAIGDAIGQGSDLLVRIGRDDAFDPAEGAQLSASLAALIAPHFARLSGLVVTGGETARAMLSAVGIGALELLAEVEPGVAVGRPANGAPMRIVTKAGAFGGEAALHSAYRYLRTTPDLRERR</sequence>
<dbReference type="Proteomes" id="UP001172791">
    <property type="component" value="Unassembled WGS sequence"/>
</dbReference>
<dbReference type="EMBL" id="QAIC01000034">
    <property type="protein sequence ID" value="MDN4573230.1"/>
    <property type="molecule type" value="Genomic_DNA"/>
</dbReference>
<accession>A0AAW7MKQ2</accession>
<evidence type="ECO:0000256" key="1">
    <source>
        <dbReference type="ARBA" id="ARBA00005715"/>
    </source>
</evidence>
<keyword evidence="4" id="KW-0418">Kinase</keyword>
<keyword evidence="3" id="KW-0547">Nucleotide-binding</keyword>
<feature type="region of interest" description="Disordered" evidence="7">
    <location>
        <begin position="231"/>
        <end position="260"/>
    </location>
</feature>
<comment type="similarity">
    <text evidence="1">Belongs to the four-carbon acid sugar kinase family.</text>
</comment>
<organism evidence="10 13">
    <name type="scientific">Pandoraea cepalis</name>
    <dbReference type="NCBI Taxonomy" id="2508294"/>
    <lineage>
        <taxon>Bacteria</taxon>
        <taxon>Pseudomonadati</taxon>
        <taxon>Pseudomonadota</taxon>
        <taxon>Betaproteobacteria</taxon>
        <taxon>Burkholderiales</taxon>
        <taxon>Burkholderiaceae</taxon>
        <taxon>Pandoraea</taxon>
    </lineage>
</organism>
<keyword evidence="2" id="KW-0808">Transferase</keyword>
<feature type="domain" description="Four-carbon acid sugar kinase nucleotide binding" evidence="9">
    <location>
        <begin position="268"/>
        <end position="419"/>
    </location>
</feature>
<evidence type="ECO:0000256" key="7">
    <source>
        <dbReference type="SAM" id="MobiDB-lite"/>
    </source>
</evidence>
<evidence type="ECO:0000313" key="11">
    <source>
        <dbReference type="EMBL" id="MDN4577523.1"/>
    </source>
</evidence>
<evidence type="ECO:0000313" key="10">
    <source>
        <dbReference type="EMBL" id="MDN4573230.1"/>
    </source>
</evidence>
<feature type="domain" description="Four-carbon acid sugar kinase N-terminal" evidence="8">
    <location>
        <begin position="4"/>
        <end position="223"/>
    </location>
</feature>
<evidence type="ECO:0000256" key="4">
    <source>
        <dbReference type="ARBA" id="ARBA00022777"/>
    </source>
</evidence>
<evidence type="ECO:0000259" key="9">
    <source>
        <dbReference type="Pfam" id="PF17042"/>
    </source>
</evidence>
<keyword evidence="5" id="KW-0067">ATP-binding</keyword>
<dbReference type="AlphaFoldDB" id="A0AAW7MKQ2"/>
<evidence type="ECO:0000256" key="5">
    <source>
        <dbReference type="ARBA" id="ARBA00022840"/>
    </source>
</evidence>
<dbReference type="Gene3D" id="3.40.50.10840">
    <property type="entry name" value="Putative sugar-binding, N-terminal domain"/>
    <property type="match status" value="1"/>
</dbReference>
<dbReference type="RefSeq" id="WP_301234205.1">
    <property type="nucleotide sequence ID" value="NZ_QAIC01000034.1"/>
</dbReference>
<dbReference type="GO" id="GO:0005524">
    <property type="term" value="F:ATP binding"/>
    <property type="evidence" value="ECO:0007669"/>
    <property type="project" value="UniProtKB-KW"/>
</dbReference>
<proteinExistence type="inferred from homology"/>
<dbReference type="GO" id="GO:0016301">
    <property type="term" value="F:kinase activity"/>
    <property type="evidence" value="ECO:0007669"/>
    <property type="project" value="UniProtKB-KW"/>
</dbReference>
<keyword evidence="6" id="KW-0119">Carbohydrate metabolism</keyword>
<dbReference type="Proteomes" id="UP001172788">
    <property type="component" value="Unassembled WGS sequence"/>
</dbReference>
<evidence type="ECO:0000256" key="6">
    <source>
        <dbReference type="ARBA" id="ARBA00023277"/>
    </source>
</evidence>
<dbReference type="InterPro" id="IPR010737">
    <property type="entry name" value="4-carb_acid_sugar_kinase_N"/>
</dbReference>
<keyword evidence="12" id="KW-1185">Reference proteome</keyword>
<protein>
    <submittedName>
        <fullName evidence="10">Hrp-dependent type III effector protein</fullName>
    </submittedName>
</protein>
<dbReference type="Pfam" id="PF17042">
    <property type="entry name" value="NBD_C"/>
    <property type="match status" value="1"/>
</dbReference>
<evidence type="ECO:0000256" key="3">
    <source>
        <dbReference type="ARBA" id="ARBA00022741"/>
    </source>
</evidence>
<name>A0AAW7MKQ2_9BURK</name>
<dbReference type="SUPFAM" id="SSF142764">
    <property type="entry name" value="YgbK-like"/>
    <property type="match status" value="1"/>
</dbReference>
<dbReference type="EMBL" id="QAID01000032">
    <property type="protein sequence ID" value="MDN4577523.1"/>
    <property type="molecule type" value="Genomic_DNA"/>
</dbReference>
<gene>
    <name evidence="10" type="ORF">DBA34_08155</name>
    <name evidence="11" type="ORF">DBB29_05260</name>
</gene>
<comment type="caution">
    <text evidence="10">The sequence shown here is derived from an EMBL/GenBank/DDBJ whole genome shotgun (WGS) entry which is preliminary data.</text>
</comment>